<dbReference type="Gene3D" id="3.40.50.1000">
    <property type="entry name" value="HAD superfamily/HAD-like"/>
    <property type="match status" value="1"/>
</dbReference>
<gene>
    <name evidence="1" type="ORF">BALAC2494_00595</name>
</gene>
<evidence type="ECO:0000313" key="2">
    <source>
        <dbReference type="Proteomes" id="UP000008394"/>
    </source>
</evidence>
<name>A0A806FJD1_BIFAN</name>
<dbReference type="SUPFAM" id="SSF56784">
    <property type="entry name" value="HAD-like"/>
    <property type="match status" value="1"/>
</dbReference>
<dbReference type="InterPro" id="IPR023214">
    <property type="entry name" value="HAD_sf"/>
</dbReference>
<dbReference type="SFLD" id="SFLDG01140">
    <property type="entry name" value="C2.B:_Phosphomannomutase_and_P"/>
    <property type="match status" value="1"/>
</dbReference>
<keyword evidence="1" id="KW-0378">Hydrolase</keyword>
<dbReference type="PANTHER" id="PTHR10000:SF53">
    <property type="entry name" value="5-AMINO-6-(5-PHOSPHO-D-RIBITYLAMINO)URACIL PHOSPHATASE YBJI-RELATED"/>
    <property type="match status" value="1"/>
</dbReference>
<dbReference type="NCBIfam" id="TIGR01484">
    <property type="entry name" value="HAD-SF-IIB"/>
    <property type="match status" value="1"/>
</dbReference>
<dbReference type="PANTHER" id="PTHR10000">
    <property type="entry name" value="PHOSPHOSERINE PHOSPHATASE"/>
    <property type="match status" value="1"/>
</dbReference>
<dbReference type="NCBIfam" id="TIGR00099">
    <property type="entry name" value="Cof-subfamily"/>
    <property type="match status" value="1"/>
</dbReference>
<evidence type="ECO:0000313" key="1">
    <source>
        <dbReference type="EMBL" id="AEK29989.1"/>
    </source>
</evidence>
<reference evidence="1 2" key="1">
    <citation type="journal article" date="2011" name="J. Bacteriol.">
        <title>Genome Sequence of the Probiotic Strain Bifidobacterium animalis subsp. lactis CNCM I-2494.</title>
        <authorList>
            <person name="Chervaux C."/>
            <person name="Grimaldi C."/>
            <person name="Bolotin A."/>
            <person name="Quinquis B."/>
            <person name="Legrain-Raspaud S."/>
            <person name="van Hylckama Vlieg J.E."/>
            <person name="Denariaz G."/>
            <person name="Smokvina T."/>
        </authorList>
    </citation>
    <scope>NUCLEOTIDE SEQUENCE [LARGE SCALE GENOMIC DNA]</scope>
    <source>
        <strain evidence="1 2">CNCM I-2494</strain>
    </source>
</reference>
<dbReference type="KEGG" id="bnm:BALAC2494_00595"/>
<dbReference type="Pfam" id="PF08282">
    <property type="entry name" value="Hydrolase_3"/>
    <property type="match status" value="1"/>
</dbReference>
<dbReference type="AlphaFoldDB" id="A0A806FJD1"/>
<dbReference type="GO" id="GO:0005829">
    <property type="term" value="C:cytosol"/>
    <property type="evidence" value="ECO:0007669"/>
    <property type="project" value="TreeGrafter"/>
</dbReference>
<dbReference type="SFLD" id="SFLDS00003">
    <property type="entry name" value="Haloacid_Dehalogenase"/>
    <property type="match status" value="1"/>
</dbReference>
<sequence length="297" mass="33088">MHRYTATPRNNKGAHMAEVEWTEIKEPQDIKLVVADMDATLLDADGQIPAGFWPMLDRLNQKGVTFVPASGRQYQTLQQMFSRSVRPMSFIAENGNIVSLDGNVIETHTVSRDLVKQVIDICDKAAETGEYNIGLVVCGLNAAYIQRTDEEFIAEVSKYYAKVEPVNNLREVLDYVDEKFLKLAIFDFEPAEPMAKDLLAGIEQPYEYVLSGKHWADIMDSRVSKGDGVVVLQKALGVGVDETAVFGDYLNDVPMFEHARYSFAVANAHPQVRAAAAYIAPANTEEGVIRVVDRIVR</sequence>
<organism evidence="1 2">
    <name type="scientific">Bifidobacterium animalis subsp. lactis CNCM I-2494</name>
    <dbReference type="NCBI Taxonomy" id="1042403"/>
    <lineage>
        <taxon>Bacteria</taxon>
        <taxon>Bacillati</taxon>
        <taxon>Actinomycetota</taxon>
        <taxon>Actinomycetes</taxon>
        <taxon>Bifidobacteriales</taxon>
        <taxon>Bifidobacteriaceae</taxon>
        <taxon>Bifidobacterium</taxon>
    </lineage>
</organism>
<dbReference type="InterPro" id="IPR006379">
    <property type="entry name" value="HAD-SF_hydro_IIB"/>
</dbReference>
<dbReference type="Gene3D" id="3.30.1240.10">
    <property type="match status" value="1"/>
</dbReference>
<dbReference type="InterPro" id="IPR000150">
    <property type="entry name" value="Cof"/>
</dbReference>
<dbReference type="GO" id="GO:0000287">
    <property type="term" value="F:magnesium ion binding"/>
    <property type="evidence" value="ECO:0007669"/>
    <property type="project" value="TreeGrafter"/>
</dbReference>
<protein>
    <submittedName>
        <fullName evidence="1">Hydrolase (HAD superfamily)</fullName>
    </submittedName>
</protein>
<dbReference type="GO" id="GO:0016791">
    <property type="term" value="F:phosphatase activity"/>
    <property type="evidence" value="ECO:0007669"/>
    <property type="project" value="TreeGrafter"/>
</dbReference>
<proteinExistence type="predicted"/>
<accession>A0A806FJD1</accession>
<dbReference type="InterPro" id="IPR036412">
    <property type="entry name" value="HAD-like_sf"/>
</dbReference>
<dbReference type="EMBL" id="CP002915">
    <property type="protein sequence ID" value="AEK29989.1"/>
    <property type="molecule type" value="Genomic_DNA"/>
</dbReference>
<dbReference type="Proteomes" id="UP000008394">
    <property type="component" value="Chromosome"/>
</dbReference>